<dbReference type="EMBL" id="CP138588">
    <property type="protein sequence ID" value="WPH02718.1"/>
    <property type="molecule type" value="Genomic_DNA"/>
</dbReference>
<name>A0AAQ3M836_9PEZI</name>
<reference evidence="1 2" key="1">
    <citation type="submission" date="2023-11" db="EMBL/GenBank/DDBJ databases">
        <title>An acidophilic fungus is an integral part of prey digestion in a carnivorous sundew plant.</title>
        <authorList>
            <person name="Tsai I.J."/>
        </authorList>
    </citation>
    <scope>NUCLEOTIDE SEQUENCE [LARGE SCALE GENOMIC DNA]</scope>
    <source>
        <strain evidence="1">169a</strain>
    </source>
</reference>
<dbReference type="AlphaFoldDB" id="A0AAQ3M836"/>
<gene>
    <name evidence="1" type="ORF">R9X50_00558600</name>
</gene>
<keyword evidence="2" id="KW-1185">Reference proteome</keyword>
<sequence length="125" mass="14249">MSCRLVYDYDIIERVKNLNNTELQIRHSGSRITWGRGFCVADRGLLDNAAFQNLSRDPWLLAASLARPAFGVSLSLRHEINLWPQWVYIPYLTENIPQSRQAGQIAIGNEQSRCSNVGTWRDSSL</sequence>
<accession>A0AAQ3M836</accession>
<protein>
    <submittedName>
        <fullName evidence="1">Uncharacterized protein</fullName>
    </submittedName>
</protein>
<organism evidence="1 2">
    <name type="scientific">Acrodontium crateriforme</name>
    <dbReference type="NCBI Taxonomy" id="150365"/>
    <lineage>
        <taxon>Eukaryota</taxon>
        <taxon>Fungi</taxon>
        <taxon>Dikarya</taxon>
        <taxon>Ascomycota</taxon>
        <taxon>Pezizomycotina</taxon>
        <taxon>Dothideomycetes</taxon>
        <taxon>Dothideomycetidae</taxon>
        <taxon>Mycosphaerellales</taxon>
        <taxon>Teratosphaeriaceae</taxon>
        <taxon>Acrodontium</taxon>
    </lineage>
</organism>
<dbReference type="Proteomes" id="UP001303373">
    <property type="component" value="Chromosome 9"/>
</dbReference>
<evidence type="ECO:0000313" key="1">
    <source>
        <dbReference type="EMBL" id="WPH02718.1"/>
    </source>
</evidence>
<evidence type="ECO:0000313" key="2">
    <source>
        <dbReference type="Proteomes" id="UP001303373"/>
    </source>
</evidence>
<proteinExistence type="predicted"/>